<dbReference type="EMBL" id="CAJNJA010011603">
    <property type="protein sequence ID" value="CAE7275433.1"/>
    <property type="molecule type" value="Genomic_DNA"/>
</dbReference>
<evidence type="ECO:0000313" key="2">
    <source>
        <dbReference type="EMBL" id="CAE7275433.1"/>
    </source>
</evidence>
<sequence length="394" mass="43065">MGLALATAGTVSLATVPTDDDVVLPDDERLSARAQPAYVLIVGKGMMSHWASVWIFEDGSIYSMELSAIENTGRRWVQCKYKMRHLKPGTRREGSNEPEGSNSSDSVEAILADIGHESASTDVHKCLVSFLKQCGSGHYIMTRTPIRIDWTSPWELRNRASAVPLHGGFYDLLFHNCQVFLIQLLCNTEYKIDAGKLPTTVGSVAAAPTLLILEVCFVALYMNLRHHDLPEVAGALGVLWIAAEMFLTSRYRRGVYCIYGSLATLCLLLCIVLWWPIALLLTCCATLYAPFLLMTVASYDGEYLHYFALVIGGGAACMIGLPAIVFHPSATAAGVPLMSLVWDLCMVLAALEENRAANCRNWSWVLVACVAVALLQWSAGLPIQVGDFDLASRA</sequence>
<protein>
    <submittedName>
        <fullName evidence="2">Uncharacterized protein</fullName>
    </submittedName>
</protein>
<feature type="transmembrane region" description="Helical" evidence="1">
    <location>
        <begin position="306"/>
        <end position="326"/>
    </location>
</feature>
<keyword evidence="1" id="KW-0812">Transmembrane</keyword>
<evidence type="ECO:0000256" key="1">
    <source>
        <dbReference type="SAM" id="Phobius"/>
    </source>
</evidence>
<feature type="transmembrane region" description="Helical" evidence="1">
    <location>
        <begin position="363"/>
        <end position="383"/>
    </location>
</feature>
<evidence type="ECO:0000313" key="3">
    <source>
        <dbReference type="Proteomes" id="UP000601435"/>
    </source>
</evidence>
<proteinExistence type="predicted"/>
<dbReference type="AlphaFoldDB" id="A0A812N7R8"/>
<name>A0A812N7R8_9DINO</name>
<dbReference type="Proteomes" id="UP000601435">
    <property type="component" value="Unassembled WGS sequence"/>
</dbReference>
<reference evidence="2" key="1">
    <citation type="submission" date="2021-02" db="EMBL/GenBank/DDBJ databases">
        <authorList>
            <person name="Dougan E. K."/>
            <person name="Rhodes N."/>
            <person name="Thang M."/>
            <person name="Chan C."/>
        </authorList>
    </citation>
    <scope>NUCLEOTIDE SEQUENCE</scope>
</reference>
<organism evidence="2 3">
    <name type="scientific">Symbiodinium necroappetens</name>
    <dbReference type="NCBI Taxonomy" id="1628268"/>
    <lineage>
        <taxon>Eukaryota</taxon>
        <taxon>Sar</taxon>
        <taxon>Alveolata</taxon>
        <taxon>Dinophyceae</taxon>
        <taxon>Suessiales</taxon>
        <taxon>Symbiodiniaceae</taxon>
        <taxon>Symbiodinium</taxon>
    </lineage>
</organism>
<feature type="transmembrane region" description="Helical" evidence="1">
    <location>
        <begin position="229"/>
        <end position="247"/>
    </location>
</feature>
<feature type="transmembrane region" description="Helical" evidence="1">
    <location>
        <begin position="332"/>
        <end position="351"/>
    </location>
</feature>
<dbReference type="OrthoDB" id="10566565at2759"/>
<keyword evidence="3" id="KW-1185">Reference proteome</keyword>
<feature type="transmembrane region" description="Helical" evidence="1">
    <location>
        <begin position="254"/>
        <end position="274"/>
    </location>
</feature>
<comment type="caution">
    <text evidence="2">The sequence shown here is derived from an EMBL/GenBank/DDBJ whole genome shotgun (WGS) entry which is preliminary data.</text>
</comment>
<keyword evidence="1" id="KW-0472">Membrane</keyword>
<feature type="transmembrane region" description="Helical" evidence="1">
    <location>
        <begin position="201"/>
        <end position="223"/>
    </location>
</feature>
<feature type="transmembrane region" description="Helical" evidence="1">
    <location>
        <begin position="280"/>
        <end position="299"/>
    </location>
</feature>
<accession>A0A812N7R8</accession>
<gene>
    <name evidence="2" type="ORF">SNEC2469_LOCUS6675</name>
</gene>
<keyword evidence="1" id="KW-1133">Transmembrane helix</keyword>